<dbReference type="Gene3D" id="1.10.287.10">
    <property type="entry name" value="S15/NS1, RNA-binding"/>
    <property type="match status" value="1"/>
</dbReference>
<organism evidence="7 8">
    <name type="scientific">Armadillidium nasatum</name>
    <dbReference type="NCBI Taxonomy" id="96803"/>
    <lineage>
        <taxon>Eukaryota</taxon>
        <taxon>Metazoa</taxon>
        <taxon>Ecdysozoa</taxon>
        <taxon>Arthropoda</taxon>
        <taxon>Crustacea</taxon>
        <taxon>Multicrustacea</taxon>
        <taxon>Malacostraca</taxon>
        <taxon>Eumalacostraca</taxon>
        <taxon>Peracarida</taxon>
        <taxon>Isopoda</taxon>
        <taxon>Oniscidea</taxon>
        <taxon>Crinocheta</taxon>
        <taxon>Armadillidiidae</taxon>
        <taxon>Armadillidium</taxon>
    </lineage>
</organism>
<evidence type="ECO:0000313" key="8">
    <source>
        <dbReference type="Proteomes" id="UP000326759"/>
    </source>
</evidence>
<keyword evidence="1" id="KW-0436">Ligase</keyword>
<gene>
    <name evidence="7" type="ORF">Anas_11239</name>
</gene>
<proteinExistence type="predicted"/>
<dbReference type="Proteomes" id="UP000326759">
    <property type="component" value="Unassembled WGS sequence"/>
</dbReference>
<evidence type="ECO:0000313" key="7">
    <source>
        <dbReference type="EMBL" id="KAB7499811.1"/>
    </source>
</evidence>
<evidence type="ECO:0000256" key="5">
    <source>
        <dbReference type="ARBA" id="ARBA00023146"/>
    </source>
</evidence>
<evidence type="ECO:0000256" key="4">
    <source>
        <dbReference type="ARBA" id="ARBA00022917"/>
    </source>
</evidence>
<evidence type="ECO:0000256" key="3">
    <source>
        <dbReference type="ARBA" id="ARBA00022840"/>
    </source>
</evidence>
<dbReference type="GO" id="GO:0006418">
    <property type="term" value="P:tRNA aminoacylation for protein translation"/>
    <property type="evidence" value="ECO:0007669"/>
    <property type="project" value="InterPro"/>
</dbReference>
<keyword evidence="2" id="KW-0547">Nucleotide-binding</keyword>
<evidence type="ECO:0000256" key="1">
    <source>
        <dbReference type="ARBA" id="ARBA00022598"/>
    </source>
</evidence>
<keyword evidence="8" id="KW-1185">Reference proteome</keyword>
<accession>A0A5N5SZZ8</accession>
<evidence type="ECO:0000259" key="6">
    <source>
        <dbReference type="Pfam" id="PF00458"/>
    </source>
</evidence>
<dbReference type="AlphaFoldDB" id="A0A5N5SZZ8"/>
<feature type="domain" description="WHEP-TRS" evidence="6">
    <location>
        <begin position="76"/>
        <end position="111"/>
    </location>
</feature>
<keyword evidence="5" id="KW-0030">Aminoacyl-tRNA synthetase</keyword>
<dbReference type="GO" id="GO:0005524">
    <property type="term" value="F:ATP binding"/>
    <property type="evidence" value="ECO:0007669"/>
    <property type="project" value="UniProtKB-KW"/>
</dbReference>
<feature type="non-terminal residue" evidence="7">
    <location>
        <position position="113"/>
    </location>
</feature>
<protein>
    <recommendedName>
        <fullName evidence="6">WHEP-TRS domain-containing protein</fullName>
    </recommendedName>
</protein>
<keyword evidence="4" id="KW-0648">Protein biosynthesis</keyword>
<dbReference type="Pfam" id="PF00458">
    <property type="entry name" value="WHEP-TRS"/>
    <property type="match status" value="1"/>
</dbReference>
<dbReference type="EMBL" id="SEYY01016505">
    <property type="protein sequence ID" value="KAB7499811.1"/>
    <property type="molecule type" value="Genomic_DNA"/>
</dbReference>
<dbReference type="InterPro" id="IPR009068">
    <property type="entry name" value="uS15_NS1_RNA-bd_sf"/>
</dbReference>
<name>A0A5N5SZZ8_9CRUS</name>
<sequence length="113" mass="13263">MNRTHTCIRKYIGLLDTKFQFLFNTRCSFHKSSIVYKNKLNSNIGQKEHTKKRVICFEELKSDEEHNSFQMQMEILKNKIKNQGDVVRQLKLSSTSSSSIKEAIDVLLQHKMV</sequence>
<keyword evidence="3" id="KW-0067">ATP-binding</keyword>
<dbReference type="InterPro" id="IPR000738">
    <property type="entry name" value="WHEP-TRS_dom"/>
</dbReference>
<evidence type="ECO:0000256" key="2">
    <source>
        <dbReference type="ARBA" id="ARBA00022741"/>
    </source>
</evidence>
<dbReference type="SUPFAM" id="SSF47060">
    <property type="entry name" value="S15/NS1 RNA-binding domain"/>
    <property type="match status" value="1"/>
</dbReference>
<comment type="caution">
    <text evidence="7">The sequence shown here is derived from an EMBL/GenBank/DDBJ whole genome shotgun (WGS) entry which is preliminary data.</text>
</comment>
<reference evidence="7 8" key="1">
    <citation type="journal article" date="2019" name="PLoS Biol.">
        <title>Sex chromosomes control vertical transmission of feminizing Wolbachia symbionts in an isopod.</title>
        <authorList>
            <person name="Becking T."/>
            <person name="Chebbi M.A."/>
            <person name="Giraud I."/>
            <person name="Moumen B."/>
            <person name="Laverre T."/>
            <person name="Caubet Y."/>
            <person name="Peccoud J."/>
            <person name="Gilbert C."/>
            <person name="Cordaux R."/>
        </authorList>
    </citation>
    <scope>NUCLEOTIDE SEQUENCE [LARGE SCALE GENOMIC DNA]</scope>
    <source>
        <strain evidence="7">ANa2</strain>
        <tissue evidence="7">Whole body excluding digestive tract and cuticle</tissue>
    </source>
</reference>
<dbReference type="GO" id="GO:0004812">
    <property type="term" value="F:aminoacyl-tRNA ligase activity"/>
    <property type="evidence" value="ECO:0007669"/>
    <property type="project" value="UniProtKB-KW"/>
</dbReference>